<evidence type="ECO:0000313" key="1">
    <source>
        <dbReference type="EMBL" id="KAK7598330.1"/>
    </source>
</evidence>
<proteinExistence type="predicted"/>
<gene>
    <name evidence="1" type="ORF">V9T40_006565</name>
</gene>
<dbReference type="EMBL" id="JBBCAQ010000014">
    <property type="protein sequence ID" value="KAK7598330.1"/>
    <property type="molecule type" value="Genomic_DNA"/>
</dbReference>
<organism evidence="1 2">
    <name type="scientific">Parthenolecanium corni</name>
    <dbReference type="NCBI Taxonomy" id="536013"/>
    <lineage>
        <taxon>Eukaryota</taxon>
        <taxon>Metazoa</taxon>
        <taxon>Ecdysozoa</taxon>
        <taxon>Arthropoda</taxon>
        <taxon>Hexapoda</taxon>
        <taxon>Insecta</taxon>
        <taxon>Pterygota</taxon>
        <taxon>Neoptera</taxon>
        <taxon>Paraneoptera</taxon>
        <taxon>Hemiptera</taxon>
        <taxon>Sternorrhyncha</taxon>
        <taxon>Coccoidea</taxon>
        <taxon>Coccidae</taxon>
        <taxon>Parthenolecanium</taxon>
    </lineage>
</organism>
<evidence type="ECO:0000313" key="2">
    <source>
        <dbReference type="Proteomes" id="UP001367676"/>
    </source>
</evidence>
<reference evidence="1 2" key="1">
    <citation type="submission" date="2024-03" db="EMBL/GenBank/DDBJ databases">
        <title>Adaptation during the transition from Ophiocordyceps entomopathogen to insect associate is accompanied by gene loss and intensified selection.</title>
        <authorList>
            <person name="Ward C.M."/>
            <person name="Onetto C.A."/>
            <person name="Borneman A.R."/>
        </authorList>
    </citation>
    <scope>NUCLEOTIDE SEQUENCE [LARGE SCALE GENOMIC DNA]</scope>
    <source>
        <strain evidence="1">AWRI1</strain>
        <tissue evidence="1">Single Adult Female</tissue>
    </source>
</reference>
<keyword evidence="2" id="KW-1185">Reference proteome</keyword>
<protein>
    <submittedName>
        <fullName evidence="1">Uncharacterized protein</fullName>
    </submittedName>
</protein>
<sequence length="562" mass="63573">MEREKAAQAIKAAAGKDEDYFNELVEYSSKIIHEVGYVLERFGGHTPIVDRPTYCQPKPENDATRKQKNWKVIQDYLDTVELVFQAFRSLKIKYCCTSAFCDKATSSFSRGLTYCIDATKKATSVVEDWCRAETQNNKAFQTCMLEKVIARKALDTKVLEDQAHTRAVLTQLHHDLLPIRLAAMERAKVAQAKKGGNGRDEINFNELVDYSSKIITEVGYVLERFGGHTPIVAVPAVGPAKTENDATRKQNNWKALQNYLNMVQTSFTVGSIDCYVIAFSQYIGHLRGINLSIFTRTVLLHLSHEDSQIIGRKLGVMERKEVALAQRGRAAIDEDYFIQLDRYSTKFSPTLEKCIRMKKVLTRGKSLLGAVILMTETAILKMTCQNWFGETATVVKLVLLSVLLIVTLSHFPSTSGICEASTSVFSRGLSYCTLATEIAKSLADSWVIKHSLAKLFSDVLRIRDGVAERRKVAQALGEAGGKDDDYFLEMDVYSTKILFETGYVFERFGGHRFRTTIPVAVQAKNENDATRKQNNWKELKDFMNTVQYAYDTFYYLEKKYCN</sequence>
<name>A0AAN9TK94_9HEMI</name>
<accession>A0AAN9TK94</accession>
<dbReference type="Proteomes" id="UP001367676">
    <property type="component" value="Unassembled WGS sequence"/>
</dbReference>
<dbReference type="AlphaFoldDB" id="A0AAN9TK94"/>
<comment type="caution">
    <text evidence="1">The sequence shown here is derived from an EMBL/GenBank/DDBJ whole genome shotgun (WGS) entry which is preliminary data.</text>
</comment>